<evidence type="ECO:0000256" key="3">
    <source>
        <dbReference type="ARBA" id="ARBA00022525"/>
    </source>
</evidence>
<dbReference type="GO" id="GO:0009986">
    <property type="term" value="C:cell surface"/>
    <property type="evidence" value="ECO:0007669"/>
    <property type="project" value="InterPro"/>
</dbReference>
<protein>
    <submittedName>
        <fullName evidence="5">Transthyretin-like protein 5</fullName>
    </submittedName>
</protein>
<evidence type="ECO:0000313" key="6">
    <source>
        <dbReference type="Proteomes" id="UP001201812"/>
    </source>
</evidence>
<gene>
    <name evidence="5" type="ORF">DdX_12206</name>
</gene>
<comment type="subcellular location">
    <subcellularLocation>
        <location evidence="1">Secreted</location>
    </subcellularLocation>
</comment>
<name>A0AAD4MV32_9BILA</name>
<dbReference type="PANTHER" id="PTHR21700">
    <property type="entry name" value="TRANSTHYRETIN-LIKE FAMILY PROTEIN-RELATED"/>
    <property type="match status" value="1"/>
</dbReference>
<dbReference type="AlphaFoldDB" id="A0AAD4MV32"/>
<dbReference type="InterPro" id="IPR038479">
    <property type="entry name" value="Transthyretin-like_sf"/>
</dbReference>
<reference evidence="5" key="1">
    <citation type="submission" date="2022-01" db="EMBL/GenBank/DDBJ databases">
        <title>Genome Sequence Resource for Two Populations of Ditylenchus destructor, the Migratory Endoparasitic Phytonematode.</title>
        <authorList>
            <person name="Zhang H."/>
            <person name="Lin R."/>
            <person name="Xie B."/>
        </authorList>
    </citation>
    <scope>NUCLEOTIDE SEQUENCE</scope>
    <source>
        <strain evidence="5">BazhouSP</strain>
    </source>
</reference>
<keyword evidence="3" id="KW-0964">Secreted</keyword>
<organism evidence="5 6">
    <name type="scientific">Ditylenchus destructor</name>
    <dbReference type="NCBI Taxonomy" id="166010"/>
    <lineage>
        <taxon>Eukaryota</taxon>
        <taxon>Metazoa</taxon>
        <taxon>Ecdysozoa</taxon>
        <taxon>Nematoda</taxon>
        <taxon>Chromadorea</taxon>
        <taxon>Rhabditida</taxon>
        <taxon>Tylenchina</taxon>
        <taxon>Tylenchomorpha</taxon>
        <taxon>Sphaerularioidea</taxon>
        <taxon>Anguinidae</taxon>
        <taxon>Anguininae</taxon>
        <taxon>Ditylenchus</taxon>
    </lineage>
</organism>
<keyword evidence="4" id="KW-0732">Signal</keyword>
<proteinExistence type="inferred from homology"/>
<keyword evidence="6" id="KW-1185">Reference proteome</keyword>
<evidence type="ECO:0000256" key="4">
    <source>
        <dbReference type="ARBA" id="ARBA00022729"/>
    </source>
</evidence>
<dbReference type="EMBL" id="JAKKPZ010000038">
    <property type="protein sequence ID" value="KAI1707970.1"/>
    <property type="molecule type" value="Genomic_DNA"/>
</dbReference>
<comment type="similarity">
    <text evidence="2">Belongs to the nematode transthyretin-like family.</text>
</comment>
<dbReference type="GO" id="GO:0005576">
    <property type="term" value="C:extracellular region"/>
    <property type="evidence" value="ECO:0007669"/>
    <property type="project" value="UniProtKB-SubCell"/>
</dbReference>
<evidence type="ECO:0000256" key="2">
    <source>
        <dbReference type="ARBA" id="ARBA00010112"/>
    </source>
</evidence>
<comment type="caution">
    <text evidence="5">The sequence shown here is derived from an EMBL/GenBank/DDBJ whole genome shotgun (WGS) entry which is preliminary data.</text>
</comment>
<dbReference type="Proteomes" id="UP001201812">
    <property type="component" value="Unassembled WGS sequence"/>
</dbReference>
<sequence length="119" mass="13502">MRLHYFLIQVYRPDLGVEIKLYDDDRGIDTDDLMAQTETDSEGHFQINIYHDCEDGIKVISLLFSAAKLTSLALPTQTIDNVARFDKYVSSGENPERIYDLGVLELSGGFKGETRDCIH</sequence>
<evidence type="ECO:0000313" key="5">
    <source>
        <dbReference type="EMBL" id="KAI1707970.1"/>
    </source>
</evidence>
<dbReference type="PANTHER" id="PTHR21700:SF3">
    <property type="entry name" value="TRANSTHYRETIN-LIKE PROTEIN 5"/>
    <property type="match status" value="1"/>
</dbReference>
<accession>A0AAD4MV32</accession>
<dbReference type="InterPro" id="IPR001534">
    <property type="entry name" value="Transthyretin-like"/>
</dbReference>
<dbReference type="Gene3D" id="2.60.40.3330">
    <property type="match status" value="1"/>
</dbReference>
<evidence type="ECO:0000256" key="1">
    <source>
        <dbReference type="ARBA" id="ARBA00004613"/>
    </source>
</evidence>
<dbReference type="Pfam" id="PF01060">
    <property type="entry name" value="TTR-52"/>
    <property type="match status" value="1"/>
</dbReference>